<protein>
    <submittedName>
        <fullName evidence="5">60S ribosomal protein L18</fullName>
    </submittedName>
</protein>
<evidence type="ECO:0000256" key="3">
    <source>
        <dbReference type="ARBA" id="ARBA00023274"/>
    </source>
</evidence>
<feature type="domain" description="Large ribosomal subunit protein uL15/eL18" evidence="4">
    <location>
        <begin position="16"/>
        <end position="172"/>
    </location>
</feature>
<comment type="caution">
    <text evidence="5">The sequence shown here is derived from an EMBL/GenBank/DDBJ whole genome shotgun (WGS) entry which is preliminary data.</text>
</comment>
<evidence type="ECO:0000313" key="5">
    <source>
        <dbReference type="EMBL" id="KAF9762642.1"/>
    </source>
</evidence>
<reference evidence="5 6" key="1">
    <citation type="journal article" date="2020" name="Genome Biol. Evol.">
        <title>Comparative genomics of strictly vertically transmitted, feminizing microsporidia endosymbionts of amphipod crustaceans.</title>
        <authorList>
            <person name="Cormier A."/>
            <person name="Chebbi M.A."/>
            <person name="Giraud I."/>
            <person name="Wattier R."/>
            <person name="Teixeira M."/>
            <person name="Gilbert C."/>
            <person name="Rigaud T."/>
            <person name="Cordaux R."/>
        </authorList>
    </citation>
    <scope>NUCLEOTIDE SEQUENCE [LARGE SCALE GENOMIC DNA]</scope>
    <source>
        <strain evidence="5 6">Ou3-Ou53</strain>
    </source>
</reference>
<dbReference type="AlphaFoldDB" id="A0A9P6H0D9"/>
<evidence type="ECO:0000256" key="2">
    <source>
        <dbReference type="ARBA" id="ARBA00022980"/>
    </source>
</evidence>
<evidence type="ECO:0000313" key="6">
    <source>
        <dbReference type="Proteomes" id="UP000740883"/>
    </source>
</evidence>
<keyword evidence="3" id="KW-0687">Ribonucleoprotein</keyword>
<accession>A0A9P6H0D9</accession>
<organism evidence="5 6">
    <name type="scientific">Nosema granulosis</name>
    <dbReference type="NCBI Taxonomy" id="83296"/>
    <lineage>
        <taxon>Eukaryota</taxon>
        <taxon>Fungi</taxon>
        <taxon>Fungi incertae sedis</taxon>
        <taxon>Microsporidia</taxon>
        <taxon>Nosematidae</taxon>
        <taxon>Nosema</taxon>
    </lineage>
</organism>
<dbReference type="PANTHER" id="PTHR10934">
    <property type="entry name" value="60S RIBOSOMAL PROTEIN L18"/>
    <property type="match status" value="1"/>
</dbReference>
<dbReference type="EMBL" id="SBJO01000149">
    <property type="protein sequence ID" value="KAF9762642.1"/>
    <property type="molecule type" value="Genomic_DNA"/>
</dbReference>
<dbReference type="Proteomes" id="UP000740883">
    <property type="component" value="Unassembled WGS sequence"/>
</dbReference>
<dbReference type="PANTHER" id="PTHR10934:SF2">
    <property type="entry name" value="LARGE RIBOSOMAL SUBUNIT PROTEIN EL18"/>
    <property type="match status" value="1"/>
</dbReference>
<dbReference type="GO" id="GO:0003735">
    <property type="term" value="F:structural constituent of ribosome"/>
    <property type="evidence" value="ECO:0007669"/>
    <property type="project" value="InterPro"/>
</dbReference>
<comment type="similarity">
    <text evidence="1">Belongs to the eukaryotic ribosomal protein eL18 family.</text>
</comment>
<dbReference type="Pfam" id="PF17135">
    <property type="entry name" value="Ribosomal_L18"/>
    <property type="match status" value="1"/>
</dbReference>
<dbReference type="OrthoDB" id="6353017at2759"/>
<dbReference type="GO" id="GO:0006412">
    <property type="term" value="P:translation"/>
    <property type="evidence" value="ECO:0007669"/>
    <property type="project" value="InterPro"/>
</dbReference>
<name>A0A9P6H0D9_9MICR</name>
<keyword evidence="2 5" id="KW-0689">Ribosomal protein</keyword>
<dbReference type="GO" id="GO:0022625">
    <property type="term" value="C:cytosolic large ribosomal subunit"/>
    <property type="evidence" value="ECO:0007669"/>
    <property type="project" value="TreeGrafter"/>
</dbReference>
<dbReference type="InterPro" id="IPR000039">
    <property type="entry name" value="Ribosomal_eL18"/>
</dbReference>
<dbReference type="GO" id="GO:0003723">
    <property type="term" value="F:RNA binding"/>
    <property type="evidence" value="ECO:0007669"/>
    <property type="project" value="TreeGrafter"/>
</dbReference>
<evidence type="ECO:0000256" key="1">
    <source>
        <dbReference type="ARBA" id="ARBA00006815"/>
    </source>
</evidence>
<evidence type="ECO:0000259" key="4">
    <source>
        <dbReference type="Pfam" id="PF17135"/>
    </source>
</evidence>
<dbReference type="Gene3D" id="3.100.10.10">
    <property type="match status" value="1"/>
</dbReference>
<dbReference type="SUPFAM" id="SSF52080">
    <property type="entry name" value="Ribosomal proteins L15p and L18e"/>
    <property type="match status" value="1"/>
</dbReference>
<proteinExistence type="inferred from homology"/>
<keyword evidence="6" id="KW-1185">Reference proteome</keyword>
<dbReference type="InterPro" id="IPR021131">
    <property type="entry name" value="Ribosomal_uL15/eL18"/>
</dbReference>
<dbReference type="InterPro" id="IPR036227">
    <property type="entry name" value="Ribosomal_uL15/eL18_sf"/>
</dbReference>
<sequence length="194" mass="21795">MAVCFKRKFIPKSAVIKKKKIRSPNTTLQNLADFYIKVAKKCDNFDIKRIAKRLTMANKDRPAVKISEIAEKLNGNTDKIAVVVGKVIDDDRNVVVPAMRIVALKWSKSVQEKVSHFNGTLSTLDQLFKVCSDLDNIVLINGNRSNSKSAKYWGKAPGDKNSTTFPRVVARKLNGEDRIKMKKQVSLISDSEDE</sequence>
<gene>
    <name evidence="5" type="primary">RpL18</name>
    <name evidence="5" type="ORF">NGRA_1872</name>
</gene>